<dbReference type="EMBL" id="UGXS01000004">
    <property type="protein sequence ID" value="SUH18693.1"/>
    <property type="molecule type" value="Genomic_DNA"/>
</dbReference>
<dbReference type="GO" id="GO:0009055">
    <property type="term" value="F:electron transfer activity"/>
    <property type="evidence" value="ECO:0007669"/>
    <property type="project" value="TreeGrafter"/>
</dbReference>
<accession>A0A379WIN6</accession>
<evidence type="ECO:0000256" key="5">
    <source>
        <dbReference type="ARBA" id="ARBA00022723"/>
    </source>
</evidence>
<name>A0A379WIN6_SALET</name>
<comment type="similarity">
    <text evidence="3">Belongs to the prokaryotic molybdopterin-containing oxidoreductase family.</text>
</comment>
<evidence type="ECO:0000256" key="2">
    <source>
        <dbReference type="ARBA" id="ARBA00004196"/>
    </source>
</evidence>
<dbReference type="GO" id="GO:0051539">
    <property type="term" value="F:4 iron, 4 sulfur cluster binding"/>
    <property type="evidence" value="ECO:0007669"/>
    <property type="project" value="UniProtKB-KW"/>
</dbReference>
<evidence type="ECO:0000313" key="9">
    <source>
        <dbReference type="Proteomes" id="UP000255509"/>
    </source>
</evidence>
<evidence type="ECO:0000259" key="7">
    <source>
        <dbReference type="Pfam" id="PF01568"/>
    </source>
</evidence>
<evidence type="ECO:0000256" key="4">
    <source>
        <dbReference type="ARBA" id="ARBA00022485"/>
    </source>
</evidence>
<sequence length="138" mass="15472">MPTRWVKADKFPYVGTTYRLTEHFHYWTKHALLNAIAQPEQFVEIGEKLANKLGIAHGDTVKVSSNRGYIKAKAVVTKRIRTLKADGKDIDTIGIPIHWGYEGVAKKGFIANTLTPFVGDANTQTPEFKSFLVNVEKV</sequence>
<keyword evidence="4" id="KW-0408">Iron</keyword>
<evidence type="ECO:0000256" key="3">
    <source>
        <dbReference type="ARBA" id="ARBA00010312"/>
    </source>
</evidence>
<keyword evidence="6 8" id="KW-0560">Oxidoreductase</keyword>
<evidence type="ECO:0000256" key="1">
    <source>
        <dbReference type="ARBA" id="ARBA00001966"/>
    </source>
</evidence>
<keyword evidence="5" id="KW-0479">Metal-binding</keyword>
<dbReference type="AlphaFoldDB" id="A0A379WIN6"/>
<dbReference type="SUPFAM" id="SSF50692">
    <property type="entry name" value="ADC-like"/>
    <property type="match status" value="1"/>
</dbReference>
<dbReference type="GO" id="GO:0030313">
    <property type="term" value="C:cell envelope"/>
    <property type="evidence" value="ECO:0007669"/>
    <property type="project" value="UniProtKB-SubCell"/>
</dbReference>
<reference evidence="8 9" key="1">
    <citation type="submission" date="2018-06" db="EMBL/GenBank/DDBJ databases">
        <authorList>
            <consortium name="Pathogen Informatics"/>
            <person name="Doyle S."/>
        </authorList>
    </citation>
    <scope>NUCLEOTIDE SEQUENCE [LARGE SCALE GENOMIC DNA]</scope>
    <source>
        <strain evidence="8 9">NCTC8258</strain>
    </source>
</reference>
<dbReference type="InterPro" id="IPR009010">
    <property type="entry name" value="Asp_de-COase-like_dom_sf"/>
</dbReference>
<dbReference type="InterPro" id="IPR006655">
    <property type="entry name" value="Mopterin_OxRdtase_prok_CS"/>
</dbReference>
<feature type="domain" description="Molybdopterin dinucleotide-binding" evidence="7">
    <location>
        <begin position="16"/>
        <end position="131"/>
    </location>
</feature>
<dbReference type="GO" id="GO:0008863">
    <property type="term" value="F:formate dehydrogenase (NAD+) activity"/>
    <property type="evidence" value="ECO:0007669"/>
    <property type="project" value="UniProtKB-EC"/>
</dbReference>
<dbReference type="PANTHER" id="PTHR43598:SF1">
    <property type="entry name" value="FORMATE DEHYDROGENASE-O MAJOR SUBUNIT"/>
    <property type="match status" value="1"/>
</dbReference>
<comment type="cofactor">
    <cofactor evidence="1">
        <name>[4Fe-4S] cluster</name>
        <dbReference type="ChEBI" id="CHEBI:49883"/>
    </cofactor>
</comment>
<organism evidence="8 9">
    <name type="scientific">Salmonella enterica I</name>
    <dbReference type="NCBI Taxonomy" id="59201"/>
    <lineage>
        <taxon>Bacteria</taxon>
        <taxon>Pseudomonadati</taxon>
        <taxon>Pseudomonadota</taxon>
        <taxon>Gammaproteobacteria</taxon>
        <taxon>Enterobacterales</taxon>
        <taxon>Enterobacteriaceae</taxon>
        <taxon>Salmonella</taxon>
    </lineage>
</organism>
<dbReference type="GO" id="GO:0043546">
    <property type="term" value="F:molybdopterin cofactor binding"/>
    <property type="evidence" value="ECO:0007669"/>
    <property type="project" value="InterPro"/>
</dbReference>
<evidence type="ECO:0000256" key="6">
    <source>
        <dbReference type="ARBA" id="ARBA00023002"/>
    </source>
</evidence>
<dbReference type="EC" id="1.17.1.9" evidence="8"/>
<keyword evidence="4" id="KW-0411">Iron-sulfur</keyword>
<dbReference type="Pfam" id="PF01568">
    <property type="entry name" value="Molydop_binding"/>
    <property type="match status" value="1"/>
</dbReference>
<dbReference type="GO" id="GO:0030151">
    <property type="term" value="F:molybdenum ion binding"/>
    <property type="evidence" value="ECO:0007669"/>
    <property type="project" value="TreeGrafter"/>
</dbReference>
<protein>
    <submittedName>
        <fullName evidence="8">Formate dehydrogenase-O, major subunit</fullName>
        <ecNumber evidence="8">1.17.1.9</ecNumber>
    </submittedName>
</protein>
<evidence type="ECO:0000313" key="8">
    <source>
        <dbReference type="EMBL" id="SUH18693.1"/>
    </source>
</evidence>
<dbReference type="Proteomes" id="UP000255509">
    <property type="component" value="Unassembled WGS sequence"/>
</dbReference>
<dbReference type="CDD" id="cd02792">
    <property type="entry name" value="MopB_CT_Formate-Dh-Na-like"/>
    <property type="match status" value="1"/>
</dbReference>
<dbReference type="Gene3D" id="2.40.40.20">
    <property type="match status" value="1"/>
</dbReference>
<proteinExistence type="inferred from homology"/>
<comment type="subcellular location">
    <subcellularLocation>
        <location evidence="2">Cell envelope</location>
    </subcellularLocation>
</comment>
<gene>
    <name evidence="8" type="primary">fdoG1_3</name>
    <name evidence="8" type="ORF">NCTC8258_06545</name>
</gene>
<dbReference type="GO" id="GO:0009061">
    <property type="term" value="P:anaerobic respiration"/>
    <property type="evidence" value="ECO:0007669"/>
    <property type="project" value="TreeGrafter"/>
</dbReference>
<dbReference type="PANTHER" id="PTHR43598">
    <property type="entry name" value="TUNGSTEN-CONTAINING FORMYLMETHANOFURAN DEHYDROGENASE 2 SUBUNIT B"/>
    <property type="match status" value="1"/>
</dbReference>
<dbReference type="PROSITE" id="PS00932">
    <property type="entry name" value="MOLYBDOPTERIN_PROK_3"/>
    <property type="match status" value="1"/>
</dbReference>
<keyword evidence="4" id="KW-0004">4Fe-4S</keyword>
<dbReference type="InterPro" id="IPR006657">
    <property type="entry name" value="MoPterin_dinucl-bd_dom"/>
</dbReference>